<comment type="caution">
    <text evidence="2">The sequence shown here is derived from an EMBL/GenBank/DDBJ whole genome shotgun (WGS) entry which is preliminary data.</text>
</comment>
<dbReference type="SUPFAM" id="SSF89550">
    <property type="entry name" value="PHP domain-like"/>
    <property type="match status" value="1"/>
</dbReference>
<dbReference type="CDD" id="cd07432">
    <property type="entry name" value="PHP_HisPPase"/>
    <property type="match status" value="1"/>
</dbReference>
<proteinExistence type="predicted"/>
<dbReference type="Proteomes" id="UP000004892">
    <property type="component" value="Unassembled WGS sequence"/>
</dbReference>
<dbReference type="InterPro" id="IPR004013">
    <property type="entry name" value="PHP_dom"/>
</dbReference>
<dbReference type="AlphaFoldDB" id="H1DDV5"/>
<dbReference type="Gene3D" id="3.20.20.140">
    <property type="entry name" value="Metal-dependent hydrolases"/>
    <property type="match status" value="1"/>
</dbReference>
<sequence length="241" mass="27253">MLRADLHIHTVLSPCGDLEMSPLSILEAARKQKLDIIGITDHNSTRQSKIIRDAAKAFGIFVLTGAEVTTQEEAHCLAFFADDARLDVFQKYLDKHLPDFPNNPEKFGYQVVVDTQDRILYEEKKLLISALDQSLEEVEKYVHSLEGIFIPAHIDKSRFSILSQLGFVPPDLSCEALELSPHYDPVTFFQTHPELTSYAFTQSSDAHYIPDIGKSFTLLDLDVASFSAVRHAIQHLKRDRI</sequence>
<dbReference type="PANTHER" id="PTHR42924">
    <property type="entry name" value="EXONUCLEASE"/>
    <property type="match status" value="1"/>
</dbReference>
<accession>H1DDV5</accession>
<dbReference type="eggNOG" id="COG1379">
    <property type="taxonomic scope" value="Bacteria"/>
</dbReference>
<dbReference type="STRING" id="742817.HMPREF9449_00441"/>
<protein>
    <recommendedName>
        <fullName evidence="1">Polymerase/histidinol phosphatase N-terminal domain-containing protein</fullName>
    </recommendedName>
</protein>
<evidence type="ECO:0000259" key="1">
    <source>
        <dbReference type="SMART" id="SM00481"/>
    </source>
</evidence>
<dbReference type="HOGENOM" id="CLU_097071_0_0_10"/>
<dbReference type="InterPro" id="IPR016195">
    <property type="entry name" value="Pol/histidinol_Pase-like"/>
</dbReference>
<dbReference type="InterPro" id="IPR052018">
    <property type="entry name" value="PHP_domain"/>
</dbReference>
<reference evidence="2 3" key="1">
    <citation type="submission" date="2012-01" db="EMBL/GenBank/DDBJ databases">
        <title>The Genome Sequence of Odoribacter laneus YIT 12061.</title>
        <authorList>
            <consortium name="The Broad Institute Genome Sequencing Platform"/>
            <person name="Earl A."/>
            <person name="Ward D."/>
            <person name="Feldgarden M."/>
            <person name="Gevers D."/>
            <person name="Morotomi M."/>
            <person name="Young S.K."/>
            <person name="Zeng Q."/>
            <person name="Gargeya S."/>
            <person name="Fitzgerald M."/>
            <person name="Haas B."/>
            <person name="Abouelleil A."/>
            <person name="Alvarado L."/>
            <person name="Arachchi H.M."/>
            <person name="Berlin A."/>
            <person name="Chapman S.B."/>
            <person name="Gearin G."/>
            <person name="Goldberg J."/>
            <person name="Griggs A."/>
            <person name="Gujja S."/>
            <person name="Hansen M."/>
            <person name="Heiman D."/>
            <person name="Howarth C."/>
            <person name="Larimer J."/>
            <person name="Lui A."/>
            <person name="MacDonald P.J.P."/>
            <person name="McCowen C."/>
            <person name="Montmayeur A."/>
            <person name="Murphy C."/>
            <person name="Neiman D."/>
            <person name="Pearson M."/>
            <person name="Priest M."/>
            <person name="Roberts A."/>
            <person name="Saif S."/>
            <person name="Shea T."/>
            <person name="Sisk P."/>
            <person name="Stolte C."/>
            <person name="Sykes S."/>
            <person name="Wortman J."/>
            <person name="Nusbaum C."/>
            <person name="Birren B."/>
        </authorList>
    </citation>
    <scope>NUCLEOTIDE SEQUENCE [LARGE SCALE GENOMIC DNA]</scope>
    <source>
        <strain evidence="2 3">YIT 12061</strain>
    </source>
</reference>
<evidence type="ECO:0000313" key="2">
    <source>
        <dbReference type="EMBL" id="EHP50752.1"/>
    </source>
</evidence>
<dbReference type="PANTHER" id="PTHR42924:SF3">
    <property type="entry name" value="POLYMERASE_HISTIDINOL PHOSPHATASE N-TERMINAL DOMAIN-CONTAINING PROTEIN"/>
    <property type="match status" value="1"/>
</dbReference>
<dbReference type="Pfam" id="PF02811">
    <property type="entry name" value="PHP"/>
    <property type="match status" value="1"/>
</dbReference>
<dbReference type="GO" id="GO:0035312">
    <property type="term" value="F:5'-3' DNA exonuclease activity"/>
    <property type="evidence" value="ECO:0007669"/>
    <property type="project" value="TreeGrafter"/>
</dbReference>
<dbReference type="RefSeq" id="WP_009135595.1">
    <property type="nucleotide sequence ID" value="NZ_JH594596.1"/>
</dbReference>
<keyword evidence="3" id="KW-1185">Reference proteome</keyword>
<dbReference type="InterPro" id="IPR003141">
    <property type="entry name" value="Pol/His_phosphatase_N"/>
</dbReference>
<dbReference type="GeneID" id="98068093"/>
<dbReference type="GO" id="GO:0004534">
    <property type="term" value="F:5'-3' RNA exonuclease activity"/>
    <property type="evidence" value="ECO:0007669"/>
    <property type="project" value="TreeGrafter"/>
</dbReference>
<evidence type="ECO:0000313" key="3">
    <source>
        <dbReference type="Proteomes" id="UP000004892"/>
    </source>
</evidence>
<gene>
    <name evidence="2" type="ORF">HMPREF9449_00441</name>
</gene>
<feature type="domain" description="Polymerase/histidinol phosphatase N-terminal" evidence="1">
    <location>
        <begin position="4"/>
        <end position="72"/>
    </location>
</feature>
<dbReference type="SMART" id="SM00481">
    <property type="entry name" value="POLIIIAc"/>
    <property type="match status" value="1"/>
</dbReference>
<name>H1DDV5_9BACT</name>
<organism evidence="2 3">
    <name type="scientific">Odoribacter laneus YIT 12061</name>
    <dbReference type="NCBI Taxonomy" id="742817"/>
    <lineage>
        <taxon>Bacteria</taxon>
        <taxon>Pseudomonadati</taxon>
        <taxon>Bacteroidota</taxon>
        <taxon>Bacteroidia</taxon>
        <taxon>Bacteroidales</taxon>
        <taxon>Odoribacteraceae</taxon>
        <taxon>Odoribacter</taxon>
    </lineage>
</organism>
<dbReference type="PATRIC" id="fig|742817.3.peg.470"/>
<dbReference type="EMBL" id="ADMC01000005">
    <property type="protein sequence ID" value="EHP50752.1"/>
    <property type="molecule type" value="Genomic_DNA"/>
</dbReference>